<organism evidence="2 3">
    <name type="scientific">Mollisia scopiformis</name>
    <name type="common">Conifer needle endophyte fungus</name>
    <name type="synonym">Phialocephala scopiformis</name>
    <dbReference type="NCBI Taxonomy" id="149040"/>
    <lineage>
        <taxon>Eukaryota</taxon>
        <taxon>Fungi</taxon>
        <taxon>Dikarya</taxon>
        <taxon>Ascomycota</taxon>
        <taxon>Pezizomycotina</taxon>
        <taxon>Leotiomycetes</taxon>
        <taxon>Helotiales</taxon>
        <taxon>Mollisiaceae</taxon>
        <taxon>Mollisia</taxon>
    </lineage>
</organism>
<accession>A0A194XMS9</accession>
<feature type="compositionally biased region" description="Basic and acidic residues" evidence="1">
    <location>
        <begin position="81"/>
        <end position="106"/>
    </location>
</feature>
<dbReference type="RefSeq" id="XP_018075437.1">
    <property type="nucleotide sequence ID" value="XM_018212851.1"/>
</dbReference>
<evidence type="ECO:0000313" key="2">
    <source>
        <dbReference type="EMBL" id="KUJ21082.1"/>
    </source>
</evidence>
<dbReference type="InParanoid" id="A0A194XMS9"/>
<feature type="region of interest" description="Disordered" evidence="1">
    <location>
        <begin position="366"/>
        <end position="397"/>
    </location>
</feature>
<sequence length="397" mass="46401">MPMMRATRAREDDEDEYERPTKRTKLSDAATLESEDEYHCNSEPSPCCYAFPCICPAGLQHPWAVDSMDSGYNSNVSSPSETDRNTSRRLSSDDYPTPRELEADRARRAHKKKKDRKHRRDKKEKSKTRTVIYDKDGLQVMPHVKLERPKRKYNWSIWFDGYNDEADFLKRKGIEIRQQNQEGKASKKRHTPAPEPTKADDRETKDEFERWQYMTEHGFKSKPCPKIYLPGYWRRVADDSKELDFLKDSAKEHYAAQSGDRWWQMFDYAEGFINKAEQIGWEKHIHDNRERARRSVWHNKKFFQHKESCKSANPFHKSRLREMKSNEARESTQPRTSHLRWQVKDGFKSGLAAAAVSVDDFEAIENESEAETVIEGGEEGDSDSESLSGESDKDADE</sequence>
<feature type="compositionally biased region" description="Basic residues" evidence="1">
    <location>
        <begin position="107"/>
        <end position="128"/>
    </location>
</feature>
<feature type="compositionally biased region" description="Acidic residues" evidence="1">
    <location>
        <begin position="366"/>
        <end position="384"/>
    </location>
</feature>
<dbReference type="AlphaFoldDB" id="A0A194XMS9"/>
<evidence type="ECO:0000256" key="1">
    <source>
        <dbReference type="SAM" id="MobiDB-lite"/>
    </source>
</evidence>
<protein>
    <submittedName>
        <fullName evidence="2">Uncharacterized protein</fullName>
    </submittedName>
</protein>
<keyword evidence="3" id="KW-1185">Reference proteome</keyword>
<reference evidence="2 3" key="1">
    <citation type="submission" date="2015-10" db="EMBL/GenBank/DDBJ databases">
        <title>Full genome of DAOMC 229536 Phialocephala scopiformis, a fungal endophyte of spruce producing the potent anti-insectan compound rugulosin.</title>
        <authorList>
            <consortium name="DOE Joint Genome Institute"/>
            <person name="Walker A.K."/>
            <person name="Frasz S.L."/>
            <person name="Seifert K.A."/>
            <person name="Miller J.D."/>
            <person name="Mondo S.J."/>
            <person name="Labutti K."/>
            <person name="Lipzen A."/>
            <person name="Dockter R."/>
            <person name="Kennedy M."/>
            <person name="Grigoriev I.V."/>
            <person name="Spatafora J.W."/>
        </authorList>
    </citation>
    <scope>NUCLEOTIDE SEQUENCE [LARGE SCALE GENOMIC DNA]</scope>
    <source>
        <strain evidence="2 3">CBS 120377</strain>
    </source>
</reference>
<dbReference type="Proteomes" id="UP000070700">
    <property type="component" value="Unassembled WGS sequence"/>
</dbReference>
<dbReference type="EMBL" id="KQ947408">
    <property type="protein sequence ID" value="KUJ21082.1"/>
    <property type="molecule type" value="Genomic_DNA"/>
</dbReference>
<feature type="region of interest" description="Disordered" evidence="1">
    <location>
        <begin position="72"/>
        <end position="133"/>
    </location>
</feature>
<dbReference type="KEGG" id="psco:LY89DRAFT_665541"/>
<feature type="region of interest" description="Disordered" evidence="1">
    <location>
        <begin position="1"/>
        <end position="42"/>
    </location>
</feature>
<dbReference type="GeneID" id="28822577"/>
<proteinExistence type="predicted"/>
<feature type="region of interest" description="Disordered" evidence="1">
    <location>
        <begin position="178"/>
        <end position="204"/>
    </location>
</feature>
<gene>
    <name evidence="2" type="ORF">LY89DRAFT_665541</name>
</gene>
<evidence type="ECO:0000313" key="3">
    <source>
        <dbReference type="Proteomes" id="UP000070700"/>
    </source>
</evidence>
<name>A0A194XMS9_MOLSC</name>